<proteinExistence type="predicted"/>
<dbReference type="Gene3D" id="3.30.310.170">
    <property type="entry name" value="Outer membrane protein assembly factor BamC"/>
    <property type="match status" value="1"/>
</dbReference>
<dbReference type="InterPro" id="IPR042268">
    <property type="entry name" value="BamC_C"/>
</dbReference>
<sequence>MKNTFKLLILTSTIASLSACSTMAEMKAKRQAREAMKLDYQSANNKVVNLEVPPDLRDPRNGDLYALPQGMSANPNAMKAKSDPSRRVLNPVKDVRFERSGSQQWLNIGSEKSAAELWPLLRAFWQEAGFTIASEEPQAGLMETEWAENRAKLPNQGLRKLFDKVGIGSAYSTGERDKFLIRMEKNNKGGHNIFFSHKGMEEVYDSKNQDRTVWQPRANDVNLESAMLSRFMQYLGADEQVLNQQIAQQSDAQNGTQYAKRETNSVVVYGTAERNVNRIGSALDRIGLTVESFEGQRGMFLVRPAPKEVVATAKKSKWFGKNKQTEENTESKAPQMFVALEQVSNGQRVHLLDQMGNAVIGNDANRYLDALYKELR</sequence>
<keyword evidence="3" id="KW-1185">Reference proteome</keyword>
<name>A0A286ELC9_9NEIS</name>
<feature type="signal peptide" evidence="1">
    <location>
        <begin position="1"/>
        <end position="24"/>
    </location>
</feature>
<evidence type="ECO:0000256" key="1">
    <source>
        <dbReference type="SAM" id="SignalP"/>
    </source>
</evidence>
<dbReference type="EMBL" id="OCNF01000028">
    <property type="protein sequence ID" value="SOD71716.1"/>
    <property type="molecule type" value="Genomic_DNA"/>
</dbReference>
<dbReference type="Pfam" id="PF06804">
    <property type="entry name" value="Lipoprotein_18"/>
    <property type="match status" value="1"/>
</dbReference>
<dbReference type="Proteomes" id="UP000219669">
    <property type="component" value="Unassembled WGS sequence"/>
</dbReference>
<dbReference type="RefSeq" id="WP_224446356.1">
    <property type="nucleotide sequence ID" value="NZ_CP083931.1"/>
</dbReference>
<feature type="chain" id="PRO_5012176870" evidence="1">
    <location>
        <begin position="25"/>
        <end position="376"/>
    </location>
</feature>
<evidence type="ECO:0000313" key="2">
    <source>
        <dbReference type="EMBL" id="SOD71716.1"/>
    </source>
</evidence>
<dbReference type="InterPro" id="IPR010653">
    <property type="entry name" value="NlpB/DapX"/>
</dbReference>
<evidence type="ECO:0000313" key="3">
    <source>
        <dbReference type="Proteomes" id="UP000219669"/>
    </source>
</evidence>
<dbReference type="AlphaFoldDB" id="A0A286ELC9"/>
<dbReference type="PROSITE" id="PS51257">
    <property type="entry name" value="PROKAR_LIPOPROTEIN"/>
    <property type="match status" value="1"/>
</dbReference>
<keyword evidence="1" id="KW-0732">Signal</keyword>
<protein>
    <submittedName>
        <fullName evidence="2">Beta-barrel assembly machine subunit BamC</fullName>
    </submittedName>
</protein>
<reference evidence="2 3" key="1">
    <citation type="submission" date="2017-09" db="EMBL/GenBank/DDBJ databases">
        <authorList>
            <person name="Ehlers B."/>
            <person name="Leendertz F.H."/>
        </authorList>
    </citation>
    <scope>NUCLEOTIDE SEQUENCE [LARGE SCALE GENOMIC DNA]</scope>
    <source>
        <strain evidence="2 3">DSM 16848</strain>
    </source>
</reference>
<gene>
    <name evidence="2" type="ORF">SAMN02746062_02169</name>
</gene>
<organism evidence="2 3">
    <name type="scientific">Alysiella filiformis DSM 16848</name>
    <dbReference type="NCBI Taxonomy" id="1120981"/>
    <lineage>
        <taxon>Bacteria</taxon>
        <taxon>Pseudomonadati</taxon>
        <taxon>Pseudomonadota</taxon>
        <taxon>Betaproteobacteria</taxon>
        <taxon>Neisseriales</taxon>
        <taxon>Neisseriaceae</taxon>
        <taxon>Alysiella</taxon>
    </lineage>
</organism>
<accession>A0A286ELC9</accession>